<evidence type="ECO:0000256" key="5">
    <source>
        <dbReference type="SAM" id="MobiDB-lite"/>
    </source>
</evidence>
<dbReference type="SMART" id="SM00571">
    <property type="entry name" value="DDT"/>
    <property type="match status" value="1"/>
</dbReference>
<reference evidence="8 9" key="1">
    <citation type="submission" date="2020-06" db="EMBL/GenBank/DDBJ databases">
        <title>Transcriptomic and genomic resources for Thalictrum thalictroides and T. hernandezii: Facilitating candidate gene discovery in an emerging model plant lineage.</title>
        <authorList>
            <person name="Arias T."/>
            <person name="Riano-Pachon D.M."/>
            <person name="Di Stilio V.S."/>
        </authorList>
    </citation>
    <scope>NUCLEOTIDE SEQUENCE [LARGE SCALE GENOMIC DNA]</scope>
    <source>
        <strain evidence="9">cv. WT478/WT964</strain>
        <tissue evidence="8">Leaves</tissue>
    </source>
</reference>
<dbReference type="Pfam" id="PF05066">
    <property type="entry name" value="HARE-HTH"/>
    <property type="match status" value="1"/>
</dbReference>
<dbReference type="EMBL" id="JABWDY010013056">
    <property type="protein sequence ID" value="KAF5198625.1"/>
    <property type="molecule type" value="Genomic_DNA"/>
</dbReference>
<feature type="compositionally biased region" description="Polar residues" evidence="5">
    <location>
        <begin position="1483"/>
        <end position="1494"/>
    </location>
</feature>
<keyword evidence="3" id="KW-0539">Nucleus</keyword>
<dbReference type="OrthoDB" id="6159439at2759"/>
<evidence type="ECO:0000256" key="3">
    <source>
        <dbReference type="ARBA" id="ARBA00023242"/>
    </source>
</evidence>
<comment type="caution">
    <text evidence="8">The sequence shown here is derived from an EMBL/GenBank/DDBJ whole genome shotgun (WGS) entry which is preliminary data.</text>
</comment>
<dbReference type="Pfam" id="PF02791">
    <property type="entry name" value="DDT"/>
    <property type="match status" value="1"/>
</dbReference>
<evidence type="ECO:0000256" key="1">
    <source>
        <dbReference type="ARBA" id="ARBA00004123"/>
    </source>
</evidence>
<feature type="region of interest" description="Disordered" evidence="5">
    <location>
        <begin position="245"/>
        <end position="283"/>
    </location>
</feature>
<feature type="region of interest" description="Disordered" evidence="5">
    <location>
        <begin position="297"/>
        <end position="319"/>
    </location>
</feature>
<dbReference type="InterPro" id="IPR007759">
    <property type="entry name" value="Asxl_HARE-HTH"/>
</dbReference>
<feature type="compositionally biased region" description="Basic and acidic residues" evidence="5">
    <location>
        <begin position="308"/>
        <end position="319"/>
    </location>
</feature>
<dbReference type="GO" id="GO:0003677">
    <property type="term" value="F:DNA binding"/>
    <property type="evidence" value="ECO:0007669"/>
    <property type="project" value="UniProtKB-KW"/>
</dbReference>
<evidence type="ECO:0000313" key="8">
    <source>
        <dbReference type="EMBL" id="KAF5198625.1"/>
    </source>
</evidence>
<dbReference type="PANTHER" id="PTHR36968">
    <property type="entry name" value="HOMEOBOX-DDT DOMAIN PROTEIN RLT2"/>
    <property type="match status" value="1"/>
</dbReference>
<sequence>MKKQKKESNSSPVMVPVTGIGYDDLSMGNEGGGGSGSGSGSSPFEPRKVVARATAAVSRIGADMPMVKRYYEPVPQLSLEMRAIAFVEKQLGEHIRDDGPMLGMEFDPLPPGAFGAPIVITGQQKPAGRPYDGKMYERRESKAIKTSSLMPNVEHCYVPSSSGGKRKLTAGSVHVINPQTSLRAPHEYQFLPEQPSVRSEYGRGDPSHYYNSGTEVPSGRVSSYSTGPPYLHGKEPVADYGFQGQLPSGSHPQQGRAGHVFSSASGEYESPHRSPFANMGMESQVGSHPVVGIEDSFLPDRQLSQEEEASRVERKRKNDEARIAREVEAHEKRIRKELEKQDILRRKREEQMRKEMERQDRERRKEEERLMREKLREEERFQREQRRELERRERFLQKENLRAEKMRQKEELRKEKEAARLKAANERATARRIAKESMELIEDERLELMDLAVAQKGLPSILSLDSDTLQNLDLFRGSNEFLFLDMLSKFPPKSVQLKRPVTIRPWIDSEENIGNLLMVWKFLITFAEVLDIWPFTLDEFLQAMHDYEPRVLGEIHVALLRSIIKDIEDVARTPSIGLGANQNSAASPGGGHPQIVEGAYAWGFDIRCWQRHLNPVTWPEILRQFALSAGFGPQLKKRSPERAYYRDDNEGHDGEDIVSTLRNGAAAENALAVMQEKGFSQPRKSRHRLTPGTVKFAAFHVLSLEGSKGLTILEVADKIQKSGLRDLTTSKTPEASIAAALSRDGNLFERTAPSTYCVKSAFRKDPADAEAILSAAREKIQIFENGFSDSEGEKDAEDVNDVVKDEDSDCDVVEDADVSVAANLDETKASQSLGCSGNGENTPFFETPQNGVVNVGKHLSPFILEGTKEVNNTGSTFGQSIDNAVNCNNLSYHQQEDTEIDENNSGEPWVQGLTEGEYSDLSVEERLNALVALVGVAIEGNSIRVILEERLEAANALKKQMWAEAQLDKRRMKEDYVTKFQYPSYTGIKTDPSLISSAVDGNQSPYAGDNKINDASLNLTVKQEPVLDLHNAQNNLNSLPTERILVGQELSMGPESLAQSNAFAAEKSRAQLKSYIGHKAEEMYVYRSLPLGQDRRRNRYWQFVTTATKYDPGSSRIFFESQGGCWRLIDSEEGFDTLLASLDTRGIREAHLHSMLLNVEISFKEAVRRCKKSSSYVDPDRVMTTPNVSGVTLSPDCNAGIESPSSTLCGVSVDTQDQSSSFKIELGKTQDEIKNTLLRYQDYQNWMWREWFNPSIFCAMKFGKKRCTELLVTCELCCDSYFSEDNHCPVCHMTFGTFYNNSDFSDHVNLCEEKQKTGLINRCSNSSVPLRIRLLKSQLALIEACIPPEALQPLWTEDYRKSWGIKLQASSSAEELLQFLTVLEGAVKHDYLASNFETTKELLGSSMTHGFTVDNSYASLSGAVPVLPWVPLTTAAVALRLMELDASISYMLQQKVESQKNKDASEIIKLPSRYTVAKNVQESEQQGVLDQSNHLQEDNWINVGSGPNSSGRGLGIRGRGRSHNRGGRKLQRGGSGSRKDITGRVGRKIQTRGRGRRRGRRTVRNKQISGKRIVGKGMDLGPSGVNIVPKQNTIVLPPRTSTGMDWEREIRGVHVEEDDVSNTAEASESDDNGQASGDEYDDQGAGYGGMFHHKSEDYMESDEDGDEEGDEDDEVDGVGDGYEEGDGEDDGEMELDGTQMGSEYGEEDEDDLEGNEDDEDRTSSASSDYSQ</sequence>
<feature type="compositionally biased region" description="Polar residues" evidence="5">
    <location>
        <begin position="209"/>
        <end position="222"/>
    </location>
</feature>
<dbReference type="InterPro" id="IPR028941">
    <property type="entry name" value="WHIM2_dom"/>
</dbReference>
<protein>
    <submittedName>
        <fullName evidence="8">Homeobox-ddt domain protein rlt2</fullName>
    </submittedName>
</protein>
<feature type="region of interest" description="Disordered" evidence="5">
    <location>
        <begin position="1"/>
        <end position="45"/>
    </location>
</feature>
<keyword evidence="9" id="KW-1185">Reference proteome</keyword>
<keyword evidence="8" id="KW-0238">DNA-binding</keyword>
<feature type="compositionally biased region" description="Gly residues" evidence="5">
    <location>
        <begin position="29"/>
        <end position="39"/>
    </location>
</feature>
<keyword evidence="2" id="KW-0804">Transcription</keyword>
<evidence type="ECO:0000259" key="7">
    <source>
        <dbReference type="PROSITE" id="PS51913"/>
    </source>
</evidence>
<dbReference type="InterPro" id="IPR028942">
    <property type="entry name" value="WHIM1_dom"/>
</dbReference>
<evidence type="ECO:0000256" key="2">
    <source>
        <dbReference type="ARBA" id="ARBA00023163"/>
    </source>
</evidence>
<keyword evidence="8" id="KW-0371">Homeobox</keyword>
<feature type="region of interest" description="Disordered" evidence="5">
    <location>
        <begin position="196"/>
        <end position="222"/>
    </location>
</feature>
<comment type="subcellular location">
    <subcellularLocation>
        <location evidence="1">Nucleus</location>
    </subcellularLocation>
</comment>
<feature type="compositionally biased region" description="Acidic residues" evidence="5">
    <location>
        <begin position="1658"/>
        <end position="1695"/>
    </location>
</feature>
<evidence type="ECO:0000259" key="6">
    <source>
        <dbReference type="PROSITE" id="PS50827"/>
    </source>
</evidence>
<feature type="compositionally biased region" description="Basic residues" evidence="5">
    <location>
        <begin position="1518"/>
        <end position="1531"/>
    </location>
</feature>
<dbReference type="GO" id="GO:0006357">
    <property type="term" value="P:regulation of transcription by RNA polymerase II"/>
    <property type="evidence" value="ECO:0007669"/>
    <property type="project" value="InterPro"/>
</dbReference>
<dbReference type="Proteomes" id="UP000554482">
    <property type="component" value="Unassembled WGS sequence"/>
</dbReference>
<dbReference type="InterPro" id="IPR018501">
    <property type="entry name" value="DDT_dom"/>
</dbReference>
<proteinExistence type="predicted"/>
<dbReference type="PROSITE" id="PS50827">
    <property type="entry name" value="DDT"/>
    <property type="match status" value="1"/>
</dbReference>
<dbReference type="Pfam" id="PF15612">
    <property type="entry name" value="WHIM1"/>
    <property type="match status" value="1"/>
</dbReference>
<accession>A0A7J6WQ78</accession>
<feature type="domain" description="DDT" evidence="6">
    <location>
        <begin position="510"/>
        <end position="569"/>
    </location>
</feature>
<dbReference type="PANTHER" id="PTHR36968:SF5">
    <property type="entry name" value="HOMEOBOX-DDT DOMAIN PROTEIN RLT2"/>
    <property type="match status" value="1"/>
</dbReference>
<gene>
    <name evidence="8" type="ORF">FRX31_011787</name>
</gene>
<feature type="compositionally biased region" description="Acidic residues" evidence="5">
    <location>
        <begin position="1704"/>
        <end position="1720"/>
    </location>
</feature>
<feature type="region of interest" description="Disordered" evidence="5">
    <location>
        <begin position="1614"/>
        <end position="1731"/>
    </location>
</feature>
<feature type="compositionally biased region" description="Basic residues" evidence="5">
    <location>
        <begin position="1545"/>
        <end position="1564"/>
    </location>
</feature>
<dbReference type="GO" id="GO:0005634">
    <property type="term" value="C:nucleus"/>
    <property type="evidence" value="ECO:0007669"/>
    <property type="project" value="UniProtKB-SubCell"/>
</dbReference>
<name>A0A7J6WQ78_THATH</name>
<evidence type="ECO:0000313" key="9">
    <source>
        <dbReference type="Proteomes" id="UP000554482"/>
    </source>
</evidence>
<evidence type="ECO:0000256" key="4">
    <source>
        <dbReference type="SAM" id="Coils"/>
    </source>
</evidence>
<dbReference type="PROSITE" id="PS51913">
    <property type="entry name" value="HTH_HARE"/>
    <property type="match status" value="1"/>
</dbReference>
<feature type="coiled-coil region" evidence="4">
    <location>
        <begin position="327"/>
        <end position="429"/>
    </location>
</feature>
<dbReference type="Pfam" id="PF15613">
    <property type="entry name" value="WSD"/>
    <property type="match status" value="1"/>
</dbReference>
<keyword evidence="4" id="KW-0175">Coiled coil</keyword>
<feature type="region of interest" description="Disordered" evidence="5">
    <location>
        <begin position="1483"/>
        <end position="1585"/>
    </location>
</feature>
<dbReference type="InterPro" id="IPR044977">
    <property type="entry name" value="RLT1-3"/>
</dbReference>
<feature type="domain" description="HTH HARE-type" evidence="7">
    <location>
        <begin position="692"/>
        <end position="761"/>
    </location>
</feature>
<organism evidence="8 9">
    <name type="scientific">Thalictrum thalictroides</name>
    <name type="common">Rue-anemone</name>
    <name type="synonym">Anemone thalictroides</name>
    <dbReference type="NCBI Taxonomy" id="46969"/>
    <lineage>
        <taxon>Eukaryota</taxon>
        <taxon>Viridiplantae</taxon>
        <taxon>Streptophyta</taxon>
        <taxon>Embryophyta</taxon>
        <taxon>Tracheophyta</taxon>
        <taxon>Spermatophyta</taxon>
        <taxon>Magnoliopsida</taxon>
        <taxon>Ranunculales</taxon>
        <taxon>Ranunculaceae</taxon>
        <taxon>Thalictroideae</taxon>
        <taxon>Thalictrum</taxon>
    </lineage>
</organism>